<protein>
    <recommendedName>
        <fullName evidence="3">AB hydrolase-1 domain-containing protein</fullName>
    </recommendedName>
</protein>
<evidence type="ECO:0000256" key="1">
    <source>
        <dbReference type="ARBA" id="ARBA00008645"/>
    </source>
</evidence>
<proteinExistence type="inferred from homology"/>
<evidence type="ECO:0000313" key="4">
    <source>
        <dbReference type="EnsemblMetazoa" id="MESCA008613-PA"/>
    </source>
</evidence>
<dbReference type="Pfam" id="PF00561">
    <property type="entry name" value="Abhydrolase_1"/>
    <property type="match status" value="1"/>
</dbReference>
<dbReference type="HOGENOM" id="CLU_020336_8_1_1"/>
<dbReference type="EMBL" id="CAQQ02167438">
    <property type="status" value="NOT_ANNOTATED_CDS"/>
    <property type="molecule type" value="Genomic_DNA"/>
</dbReference>
<dbReference type="SUPFAM" id="SSF53474">
    <property type="entry name" value="alpha/beta-Hydrolases"/>
    <property type="match status" value="1"/>
</dbReference>
<dbReference type="STRING" id="36166.T1GXQ9"/>
<dbReference type="PANTHER" id="PTHR43798:SF14">
    <property type="entry name" value="SERINE HYDROLASE-LIKE PROTEIN DDB_G0286239"/>
    <property type="match status" value="1"/>
</dbReference>
<evidence type="ECO:0000256" key="2">
    <source>
        <dbReference type="ARBA" id="ARBA00022801"/>
    </source>
</evidence>
<dbReference type="InterPro" id="IPR050266">
    <property type="entry name" value="AB_hydrolase_sf"/>
</dbReference>
<keyword evidence="5" id="KW-1185">Reference proteome</keyword>
<dbReference type="InterPro" id="IPR000073">
    <property type="entry name" value="AB_hydrolase_1"/>
</dbReference>
<comment type="similarity">
    <text evidence="1">Belongs to the AB hydrolase superfamily.</text>
</comment>
<feature type="domain" description="AB hydrolase-1" evidence="3">
    <location>
        <begin position="9"/>
        <end position="75"/>
    </location>
</feature>
<keyword evidence="2" id="KW-0378">Hydrolase</keyword>
<dbReference type="PANTHER" id="PTHR43798">
    <property type="entry name" value="MONOACYLGLYCEROL LIPASE"/>
    <property type="match status" value="1"/>
</dbReference>
<evidence type="ECO:0000259" key="3">
    <source>
        <dbReference type="Pfam" id="PF00561"/>
    </source>
</evidence>
<dbReference type="GO" id="GO:0016020">
    <property type="term" value="C:membrane"/>
    <property type="evidence" value="ECO:0007669"/>
    <property type="project" value="TreeGrafter"/>
</dbReference>
<dbReference type="EMBL" id="CAQQ02167437">
    <property type="status" value="NOT_ANNOTATED_CDS"/>
    <property type="molecule type" value="Genomic_DNA"/>
</dbReference>
<dbReference type="EnsemblMetazoa" id="MESCA008613-RA">
    <property type="protein sequence ID" value="MESCA008613-PA"/>
    <property type="gene ID" value="MESCA008613"/>
</dbReference>
<reference evidence="4" key="2">
    <citation type="submission" date="2015-06" db="UniProtKB">
        <authorList>
            <consortium name="EnsemblMetazoa"/>
        </authorList>
    </citation>
    <scope>IDENTIFICATION</scope>
</reference>
<organism evidence="4 5">
    <name type="scientific">Megaselia scalaris</name>
    <name type="common">Humpbacked fly</name>
    <name type="synonym">Phora scalaris</name>
    <dbReference type="NCBI Taxonomy" id="36166"/>
    <lineage>
        <taxon>Eukaryota</taxon>
        <taxon>Metazoa</taxon>
        <taxon>Ecdysozoa</taxon>
        <taxon>Arthropoda</taxon>
        <taxon>Hexapoda</taxon>
        <taxon>Insecta</taxon>
        <taxon>Pterygota</taxon>
        <taxon>Neoptera</taxon>
        <taxon>Endopterygota</taxon>
        <taxon>Diptera</taxon>
        <taxon>Brachycera</taxon>
        <taxon>Muscomorpha</taxon>
        <taxon>Platypezoidea</taxon>
        <taxon>Phoridae</taxon>
        <taxon>Megaseliini</taxon>
        <taxon>Megaselia</taxon>
    </lineage>
</organism>
<sequence>MLEKDENLAIYCIDLPGHGKSSHYPKGMQIVKKHGWEKVTLMGHSLGGALTFMYAASFPNEVEKLINIDIAGPTVRSQLKHAEATGFAIDKYLQYENLPESKLPCYSYDEMVELVLDAYDGSVDLPSVKILMERGMSSAPEYLHKNGFHFSRDLRLKVSLLGMFTEEQVLIYAERIKCKVLNIRAEPGMKFERYDVYEQVIEKLRNNAE</sequence>
<dbReference type="OMA" id="ANIRCPL"/>
<dbReference type="AlphaFoldDB" id="T1GXQ9"/>
<dbReference type="Proteomes" id="UP000015102">
    <property type="component" value="Unassembled WGS sequence"/>
</dbReference>
<accession>T1GXQ9</accession>
<dbReference type="InterPro" id="IPR029058">
    <property type="entry name" value="AB_hydrolase_fold"/>
</dbReference>
<dbReference type="GO" id="GO:0016787">
    <property type="term" value="F:hydrolase activity"/>
    <property type="evidence" value="ECO:0007669"/>
    <property type="project" value="UniProtKB-KW"/>
</dbReference>
<dbReference type="Gene3D" id="3.40.50.1820">
    <property type="entry name" value="alpha/beta hydrolase"/>
    <property type="match status" value="1"/>
</dbReference>
<name>T1GXQ9_MEGSC</name>
<evidence type="ECO:0000313" key="5">
    <source>
        <dbReference type="Proteomes" id="UP000015102"/>
    </source>
</evidence>
<reference evidence="5" key="1">
    <citation type="submission" date="2013-02" db="EMBL/GenBank/DDBJ databases">
        <authorList>
            <person name="Hughes D."/>
        </authorList>
    </citation>
    <scope>NUCLEOTIDE SEQUENCE</scope>
    <source>
        <strain>Durham</strain>
        <strain evidence="5">NC isolate 2 -- Noor lab</strain>
    </source>
</reference>